<sequence length="340" mass="37351">MAQKFAKDQPQGFTNKIERVAIVGAGGFVGKILAEALVATGKHTVTAISRAGSTNKLPDGVKVASVDYDDEDSLVAALKGQQFLAITMSVTAPPETQDKIIKAAAKAGVPWVMPNSYGIDHANESLAQESFTGRGVLAGIKSVEDAGFSSWITMCCSFWIEHSIAQLGCYGFDVANKKVTFFDDGNTRINMSTLSLCGKTIVGLLSLKELPEDENDLSPTISQWRNKPIYVSSFLVSQREMLDSLQRVTGTTDKDWTIDHEESKARWERGVKMMQGGERIGFTIAMYTRTFFPNGDGDFQSRNGLDNEVLGLTQEEDIDDASRRVVEMVGYGYNYMSKRY</sequence>
<reference evidence="4" key="1">
    <citation type="submission" date="2020-03" db="EMBL/GenBank/DDBJ databases">
        <title>Draft Genome Sequence of Cylindrodendrum hubeiense.</title>
        <authorList>
            <person name="Buettner E."/>
            <person name="Kellner H."/>
        </authorList>
    </citation>
    <scope>NUCLEOTIDE SEQUENCE</scope>
    <source>
        <strain evidence="4">IHI 201604</strain>
    </source>
</reference>
<dbReference type="GO" id="GO:0016491">
    <property type="term" value="F:oxidoreductase activity"/>
    <property type="evidence" value="ECO:0007669"/>
    <property type="project" value="UniProtKB-KW"/>
</dbReference>
<evidence type="ECO:0000256" key="1">
    <source>
        <dbReference type="ARBA" id="ARBA00022857"/>
    </source>
</evidence>
<name>A0A9P5LA17_9HYPO</name>
<proteinExistence type="predicted"/>
<dbReference type="PANTHER" id="PTHR47706">
    <property type="entry name" value="NMRA-LIKE FAMILY PROTEIN"/>
    <property type="match status" value="1"/>
</dbReference>
<organism evidence="4 5">
    <name type="scientific">Cylindrodendrum hubeiense</name>
    <dbReference type="NCBI Taxonomy" id="595255"/>
    <lineage>
        <taxon>Eukaryota</taxon>
        <taxon>Fungi</taxon>
        <taxon>Dikarya</taxon>
        <taxon>Ascomycota</taxon>
        <taxon>Pezizomycotina</taxon>
        <taxon>Sordariomycetes</taxon>
        <taxon>Hypocreomycetidae</taxon>
        <taxon>Hypocreales</taxon>
        <taxon>Nectriaceae</taxon>
        <taxon>Cylindrodendrum</taxon>
    </lineage>
</organism>
<dbReference type="InterPro" id="IPR036291">
    <property type="entry name" value="NAD(P)-bd_dom_sf"/>
</dbReference>
<evidence type="ECO:0000256" key="2">
    <source>
        <dbReference type="ARBA" id="ARBA00023002"/>
    </source>
</evidence>
<keyword evidence="5" id="KW-1185">Reference proteome</keyword>
<dbReference type="SUPFAM" id="SSF51735">
    <property type="entry name" value="NAD(P)-binding Rossmann-fold domains"/>
    <property type="match status" value="1"/>
</dbReference>
<dbReference type="CDD" id="cd05259">
    <property type="entry name" value="PCBER_SDR_a"/>
    <property type="match status" value="1"/>
</dbReference>
<dbReference type="AlphaFoldDB" id="A0A9P5LA17"/>
<protein>
    <recommendedName>
        <fullName evidence="3">NmrA-like domain-containing protein</fullName>
    </recommendedName>
</protein>
<gene>
    <name evidence="4" type="ORF">G7Z17_g4294</name>
</gene>
<dbReference type="Pfam" id="PF05368">
    <property type="entry name" value="NmrA"/>
    <property type="match status" value="1"/>
</dbReference>
<dbReference type="PANTHER" id="PTHR47706:SF7">
    <property type="entry name" value="CIPA-LIKE, PUTATIVE (AFU_ORTHOLOGUE AFUA_1G01630)-RELATED"/>
    <property type="match status" value="1"/>
</dbReference>
<keyword evidence="1" id="KW-0521">NADP</keyword>
<dbReference type="OrthoDB" id="419598at2759"/>
<comment type="caution">
    <text evidence="4">The sequence shown here is derived from an EMBL/GenBank/DDBJ whole genome shotgun (WGS) entry which is preliminary data.</text>
</comment>
<evidence type="ECO:0000313" key="5">
    <source>
        <dbReference type="Proteomes" id="UP000722485"/>
    </source>
</evidence>
<dbReference type="Proteomes" id="UP000722485">
    <property type="component" value="Unassembled WGS sequence"/>
</dbReference>
<dbReference type="InterPro" id="IPR051609">
    <property type="entry name" value="NmrA/Isoflavone_reductase-like"/>
</dbReference>
<keyword evidence="2" id="KW-0560">Oxidoreductase</keyword>
<evidence type="ECO:0000313" key="4">
    <source>
        <dbReference type="EMBL" id="KAF7552453.1"/>
    </source>
</evidence>
<evidence type="ECO:0000259" key="3">
    <source>
        <dbReference type="Pfam" id="PF05368"/>
    </source>
</evidence>
<accession>A0A9P5LA17</accession>
<dbReference type="EMBL" id="JAANBB010000060">
    <property type="protein sequence ID" value="KAF7552453.1"/>
    <property type="molecule type" value="Genomic_DNA"/>
</dbReference>
<dbReference type="InterPro" id="IPR008030">
    <property type="entry name" value="NmrA-like"/>
</dbReference>
<dbReference type="InterPro" id="IPR045312">
    <property type="entry name" value="PCBER-like"/>
</dbReference>
<feature type="domain" description="NmrA-like" evidence="3">
    <location>
        <begin position="18"/>
        <end position="124"/>
    </location>
</feature>
<dbReference type="Gene3D" id="3.40.50.720">
    <property type="entry name" value="NAD(P)-binding Rossmann-like Domain"/>
    <property type="match status" value="1"/>
</dbReference>